<comment type="caution">
    <text evidence="1">The sequence shown here is derived from an EMBL/GenBank/DDBJ whole genome shotgun (WGS) entry which is preliminary data.</text>
</comment>
<evidence type="ECO:0000313" key="1">
    <source>
        <dbReference type="EMBL" id="TMW81334.1"/>
    </source>
</evidence>
<organism evidence="1">
    <name type="scientific">Solanum chilense</name>
    <name type="common">Tomato</name>
    <name type="synonym">Lycopersicon chilense</name>
    <dbReference type="NCBI Taxonomy" id="4083"/>
    <lineage>
        <taxon>Eukaryota</taxon>
        <taxon>Viridiplantae</taxon>
        <taxon>Streptophyta</taxon>
        <taxon>Embryophyta</taxon>
        <taxon>Tracheophyta</taxon>
        <taxon>Spermatophyta</taxon>
        <taxon>Magnoliopsida</taxon>
        <taxon>eudicotyledons</taxon>
        <taxon>Gunneridae</taxon>
        <taxon>Pentapetalae</taxon>
        <taxon>asterids</taxon>
        <taxon>lamiids</taxon>
        <taxon>Solanales</taxon>
        <taxon>Solanaceae</taxon>
        <taxon>Solanoideae</taxon>
        <taxon>Solaneae</taxon>
        <taxon>Solanum</taxon>
        <taxon>Solanum subgen. Lycopersicon</taxon>
    </lineage>
</organism>
<name>A0A6N2AIS3_SOLCI</name>
<dbReference type="EMBL" id="RXGB01026350">
    <property type="protein sequence ID" value="TMW81334.1"/>
    <property type="molecule type" value="Genomic_DNA"/>
</dbReference>
<proteinExistence type="predicted"/>
<sequence length="72" mass="8096">MPKVLLVFLSESIPQQLSGMFCNLTHNGTRFSTALANLKLGSHALTINGLACLRRYMATTKRFHHYLICCKI</sequence>
<reference evidence="1" key="1">
    <citation type="submission" date="2019-05" db="EMBL/GenBank/DDBJ databases">
        <title>The de novo reference genome and transcriptome assemblies of the wild tomato species Solanum chilense.</title>
        <authorList>
            <person name="Stam R."/>
            <person name="Nosenko T."/>
            <person name="Hoerger A.C."/>
            <person name="Stephan W."/>
            <person name="Seidel M.A."/>
            <person name="Kuhn J.M.M."/>
            <person name="Haberer G."/>
            <person name="Tellier A."/>
        </authorList>
    </citation>
    <scope>NUCLEOTIDE SEQUENCE</scope>
    <source>
        <tissue evidence="1">Mature leaves</tissue>
    </source>
</reference>
<accession>A0A6N2AIS3</accession>
<protein>
    <submittedName>
        <fullName evidence="1">Uncharacterized protein</fullName>
    </submittedName>
</protein>
<dbReference type="AlphaFoldDB" id="A0A6N2AIS3"/>
<gene>
    <name evidence="1" type="ORF">EJD97_010272</name>
</gene>